<feature type="region of interest" description="Disordered" evidence="1">
    <location>
        <begin position="1"/>
        <end position="222"/>
    </location>
</feature>
<dbReference type="EMBL" id="CADCTU010000616">
    <property type="protein sequence ID" value="CAA9337411.1"/>
    <property type="molecule type" value="Genomic_DNA"/>
</dbReference>
<accession>A0A6J4LT54</accession>
<dbReference type="GO" id="GO:0004413">
    <property type="term" value="F:homoserine kinase activity"/>
    <property type="evidence" value="ECO:0007669"/>
    <property type="project" value="UniProtKB-EC"/>
</dbReference>
<sequence>GRGRSPGSTRRRTRTSPRWGSPPRARRAAARAPRASPSPSTPRSRWRAASARRRRRSWRAPRSRTTCSPWASGRPSWPTCARGSRGTPTTWRPRCSAARCSACPPRARAAGRPTCTPTSRCTRRSPSPSRCPTSTSRRAPRARSCRPRSRTATRWPRRPRAPRSCRGSPPATGRCSPTRSTTCCTCPTGGRSCAASTRWPPGRPAPAPSAPRSAGPGRHSSRWRRVCGSWAWPRRWSAPGATPASRRGRSCSAARPRPACSTD</sequence>
<reference evidence="2" key="1">
    <citation type="submission" date="2020-02" db="EMBL/GenBank/DDBJ databases">
        <authorList>
            <person name="Meier V. D."/>
        </authorList>
    </citation>
    <scope>NUCLEOTIDE SEQUENCE</scope>
    <source>
        <strain evidence="2">AVDCRST_MAG11</strain>
    </source>
</reference>
<keyword evidence="2" id="KW-0808">Transferase</keyword>
<feature type="compositionally biased region" description="Low complexity" evidence="1">
    <location>
        <begin position="250"/>
        <end position="263"/>
    </location>
</feature>
<organism evidence="2">
    <name type="scientific">uncultured Gemmatimonadaceae bacterium</name>
    <dbReference type="NCBI Taxonomy" id="246130"/>
    <lineage>
        <taxon>Bacteria</taxon>
        <taxon>Pseudomonadati</taxon>
        <taxon>Gemmatimonadota</taxon>
        <taxon>Gemmatimonadia</taxon>
        <taxon>Gemmatimonadales</taxon>
        <taxon>Gemmatimonadaceae</taxon>
        <taxon>environmental samples</taxon>
    </lineage>
</organism>
<dbReference type="AlphaFoldDB" id="A0A6J4LT54"/>
<name>A0A6J4LT54_9BACT</name>
<evidence type="ECO:0000313" key="2">
    <source>
        <dbReference type="EMBL" id="CAA9337411.1"/>
    </source>
</evidence>
<feature type="compositionally biased region" description="Basic residues" evidence="1">
    <location>
        <begin position="44"/>
        <end position="62"/>
    </location>
</feature>
<keyword evidence="2" id="KW-0418">Kinase</keyword>
<feature type="compositionally biased region" description="Basic residues" evidence="1">
    <location>
        <begin position="138"/>
        <end position="163"/>
    </location>
</feature>
<feature type="non-terminal residue" evidence="2">
    <location>
        <position position="1"/>
    </location>
</feature>
<proteinExistence type="predicted"/>
<feature type="compositionally biased region" description="Basic residues" evidence="1">
    <location>
        <begin position="1"/>
        <end position="15"/>
    </location>
</feature>
<feature type="compositionally biased region" description="Low complexity" evidence="1">
    <location>
        <begin position="30"/>
        <end position="43"/>
    </location>
</feature>
<feature type="compositionally biased region" description="Low complexity" evidence="1">
    <location>
        <begin position="164"/>
        <end position="193"/>
    </location>
</feature>
<dbReference type="EC" id="2.7.1.39" evidence="2"/>
<feature type="compositionally biased region" description="Low complexity" evidence="1">
    <location>
        <begin position="92"/>
        <end position="137"/>
    </location>
</feature>
<evidence type="ECO:0000256" key="1">
    <source>
        <dbReference type="SAM" id="MobiDB-lite"/>
    </source>
</evidence>
<feature type="non-terminal residue" evidence="2">
    <location>
        <position position="263"/>
    </location>
</feature>
<gene>
    <name evidence="2" type="ORF">AVDCRST_MAG11-2775</name>
</gene>
<feature type="region of interest" description="Disordered" evidence="1">
    <location>
        <begin position="234"/>
        <end position="263"/>
    </location>
</feature>
<protein>
    <submittedName>
        <fullName evidence="2">Homoserine kinase</fullName>
        <ecNumber evidence="2">2.7.1.39</ecNumber>
    </submittedName>
</protein>